<dbReference type="SMART" id="SM00587">
    <property type="entry name" value="CHK"/>
    <property type="match status" value="1"/>
</dbReference>
<proteinExistence type="predicted"/>
<keyword evidence="2" id="KW-1185">Reference proteome</keyword>
<dbReference type="AlphaFoldDB" id="A0A6P8K7H6"/>
<evidence type="ECO:0000313" key="3">
    <source>
        <dbReference type="RefSeq" id="XP_033164783.1"/>
    </source>
</evidence>
<dbReference type="InterPro" id="IPR004119">
    <property type="entry name" value="EcKL"/>
</dbReference>
<accession>A0A6P8K7H6</accession>
<sequence>MKIENPNESLVAPKWLNKSRFESLIAKDEPDCTKIDQLTTVAAVPPGGNFASVMLRAYLDIVMKDGTQKRKSYVVKTMLDSDKGGKAVNEMRYFHKEQQMYSTYLPQFEKIYREAGHPVQLMPKCLEVGEIDGNIYFIFEDLSTRNFVAADRTKGVNMEHMRLSLRKLAELHAASVIYRERYGPYHADFDNGFARKDKIEHSMKRFEVKAPEYKAAMKKWGIDECYLKNFPTAEQYGKLCLESLNVDPLDFNVLTHGDFSPSNILFKYDKNGAPSEALILDFQICKWASPTQDVLMLIILSAEKDLGYSEFDNFVRIYWEYLTDCLRVLKYEKPLPQLRELQSAIYKKNNTFSAFFAVMNHLPGFLLPVCKENNLHTFNLEDEVGKSFRTKVYTNPIFVEVVKELYPICCNRGLFNFEDFE</sequence>
<feature type="domain" description="CHK kinase-like" evidence="1">
    <location>
        <begin position="137"/>
        <end position="328"/>
    </location>
</feature>
<dbReference type="SUPFAM" id="SSF56112">
    <property type="entry name" value="Protein kinase-like (PK-like)"/>
    <property type="match status" value="1"/>
</dbReference>
<dbReference type="PANTHER" id="PTHR11012">
    <property type="entry name" value="PROTEIN KINASE-LIKE DOMAIN-CONTAINING"/>
    <property type="match status" value="1"/>
</dbReference>
<protein>
    <submittedName>
        <fullName evidence="3">Uncharacterized protein LOC117143957</fullName>
    </submittedName>
</protein>
<dbReference type="RefSeq" id="XP_033164783.1">
    <property type="nucleotide sequence ID" value="XM_033308892.1"/>
</dbReference>
<dbReference type="PANTHER" id="PTHR11012:SF6">
    <property type="entry name" value="CHK DOMAIN OV1-RELATED"/>
    <property type="match status" value="1"/>
</dbReference>
<reference evidence="3" key="1">
    <citation type="submission" date="2025-08" db="UniProtKB">
        <authorList>
            <consortium name="RefSeq"/>
        </authorList>
    </citation>
    <scope>IDENTIFICATION</scope>
    <source>
        <strain evidence="3">Mau12</strain>
        <tissue evidence="3">Whole Body</tissue>
    </source>
</reference>
<evidence type="ECO:0000313" key="2">
    <source>
        <dbReference type="Proteomes" id="UP000515162"/>
    </source>
</evidence>
<dbReference type="Proteomes" id="UP000515162">
    <property type="component" value="Chromosome 3R"/>
</dbReference>
<dbReference type="GeneID" id="117143957"/>
<name>A0A6P8K7H6_DROMA</name>
<dbReference type="InterPro" id="IPR011009">
    <property type="entry name" value="Kinase-like_dom_sf"/>
</dbReference>
<dbReference type="Gene3D" id="3.90.1200.10">
    <property type="match status" value="1"/>
</dbReference>
<dbReference type="Pfam" id="PF02958">
    <property type="entry name" value="EcKL"/>
    <property type="match status" value="1"/>
</dbReference>
<dbReference type="InterPro" id="IPR015897">
    <property type="entry name" value="CHK_kinase-like"/>
</dbReference>
<evidence type="ECO:0000259" key="1">
    <source>
        <dbReference type="SMART" id="SM00587"/>
    </source>
</evidence>
<organism evidence="2 3">
    <name type="scientific">Drosophila mauritiana</name>
    <name type="common">Fruit fly</name>
    <dbReference type="NCBI Taxonomy" id="7226"/>
    <lineage>
        <taxon>Eukaryota</taxon>
        <taxon>Metazoa</taxon>
        <taxon>Ecdysozoa</taxon>
        <taxon>Arthropoda</taxon>
        <taxon>Hexapoda</taxon>
        <taxon>Insecta</taxon>
        <taxon>Pterygota</taxon>
        <taxon>Neoptera</taxon>
        <taxon>Endopterygota</taxon>
        <taxon>Diptera</taxon>
        <taxon>Brachycera</taxon>
        <taxon>Muscomorpha</taxon>
        <taxon>Ephydroidea</taxon>
        <taxon>Drosophilidae</taxon>
        <taxon>Drosophila</taxon>
        <taxon>Sophophora</taxon>
    </lineage>
</organism>
<gene>
    <name evidence="3" type="primary">LOC117143957</name>
</gene>